<dbReference type="Proteomes" id="UP000038009">
    <property type="component" value="Unassembled WGS sequence"/>
</dbReference>
<name>A0A0N1PBV8_LEPSE</name>
<feature type="region of interest" description="Disordered" evidence="1">
    <location>
        <begin position="831"/>
        <end position="889"/>
    </location>
</feature>
<proteinExistence type="predicted"/>
<organism evidence="2 3">
    <name type="scientific">Leptomonas seymouri</name>
    <dbReference type="NCBI Taxonomy" id="5684"/>
    <lineage>
        <taxon>Eukaryota</taxon>
        <taxon>Discoba</taxon>
        <taxon>Euglenozoa</taxon>
        <taxon>Kinetoplastea</taxon>
        <taxon>Metakinetoplastina</taxon>
        <taxon>Trypanosomatida</taxon>
        <taxon>Trypanosomatidae</taxon>
        <taxon>Leishmaniinae</taxon>
        <taxon>Leptomonas</taxon>
    </lineage>
</organism>
<comment type="caution">
    <text evidence="2">The sequence shown here is derived from an EMBL/GenBank/DDBJ whole genome shotgun (WGS) entry which is preliminary data.</text>
</comment>
<dbReference type="Gene3D" id="2.60.200.20">
    <property type="match status" value="1"/>
</dbReference>
<dbReference type="SUPFAM" id="SSF49879">
    <property type="entry name" value="SMAD/FHA domain"/>
    <property type="match status" value="1"/>
</dbReference>
<evidence type="ECO:0008006" key="4">
    <source>
        <dbReference type="Google" id="ProtNLM"/>
    </source>
</evidence>
<gene>
    <name evidence="2" type="ORF">ABL78_4371</name>
</gene>
<evidence type="ECO:0000256" key="1">
    <source>
        <dbReference type="SAM" id="MobiDB-lite"/>
    </source>
</evidence>
<accession>A0A0N1PBV8</accession>
<feature type="compositionally biased region" description="Basic residues" evidence="1">
    <location>
        <begin position="838"/>
        <end position="847"/>
    </location>
</feature>
<dbReference type="OMA" id="LIQYRCE"/>
<feature type="region of interest" description="Disordered" evidence="1">
    <location>
        <begin position="917"/>
        <end position="985"/>
    </location>
</feature>
<keyword evidence="3" id="KW-1185">Reference proteome</keyword>
<dbReference type="VEuPathDB" id="TriTrypDB:Lsey_0125_0060"/>
<feature type="compositionally biased region" description="Polar residues" evidence="1">
    <location>
        <begin position="852"/>
        <end position="882"/>
    </location>
</feature>
<protein>
    <recommendedName>
        <fullName evidence="4">FHA domain-containing protein</fullName>
    </recommendedName>
</protein>
<feature type="compositionally biased region" description="Polar residues" evidence="1">
    <location>
        <begin position="917"/>
        <end position="931"/>
    </location>
</feature>
<evidence type="ECO:0000313" key="3">
    <source>
        <dbReference type="Proteomes" id="UP000038009"/>
    </source>
</evidence>
<dbReference type="EMBL" id="LJSK01000125">
    <property type="protein sequence ID" value="KPI86548.1"/>
    <property type="molecule type" value="Genomic_DNA"/>
</dbReference>
<evidence type="ECO:0000313" key="2">
    <source>
        <dbReference type="EMBL" id="KPI86548.1"/>
    </source>
</evidence>
<dbReference type="OrthoDB" id="276801at2759"/>
<feature type="compositionally biased region" description="Polar residues" evidence="1">
    <location>
        <begin position="943"/>
        <end position="954"/>
    </location>
</feature>
<sequence length="985" mass="108386">MPSTDFFVAICGEPERAAPFGAACRFISRDEQNVIKKVVSQSAESILLLAFVGENSFGKALCKAMFSFFAESVDPSKDVYTQFKVSFVEENTRSLIQYRCERLSDIDAVIEAEEGAHNCSSICATNVVPKETSFLFVEQQLTVMLCTANEYSTDELVKITENAAAMVGCRVASVGFYIPKEVMCSSINLVELAKQGDRFMEVVSQRIIGHTERVPSRVRLQDVRAWSLMINEKNHFSAVEPGPYFISLNPQLVVGEKLAHYVPEDRTYIVGENTNASPLDFCVMPPVADGDALHRSVYSPHVRLRRVGYAVYVKPECGMTYLNGKLLAEEQLLQHNDRIILGKQLAFRFVIVGTEMPKTPDSRILDWELCSKEFRRENERVVKSGVQAALKQSNSELRARCAELEGLLENARGNSWLMLTNPPPSYRGQCLWPFDLQKRYSKVTIGPQGDVALPFLTSSLTLKRGVDGLAYKSGNTTVSISNGSRFNVGAFIFALSIDESIAPFRTRKETTLDSGASADAVRELQASFFSLQWSIAALFDFVFPMKGNKSKPEDDKYYAYRAPLYDSRLLAASVVHTADVVALNAQLISAVRMMGAGLAKEMQRLAEGPQAPLSANSMMQSPRCDTAALAKAEDFLRCVEAGTPLTTALMRQVHRDIGTILYEGCNGKWQQQSSTRPKSARGGLTDRPCDASPPSPSSPHVSKAGMRLLQLKGTCFISSPEVVRRASSTVDLLTISTNAKALWERHVQHVGTIGKSFIQQKGEDANLLTELLLLIVDAVLSTDYCLQRRLLTPNEVENLEPKLALWQKWADKCIGAMGGQVHLSRTTWKHEAAVQRKPTPHIRRSAAKKQVDSTTLNQRSADLGTRNGSRKASLSRTANGYTSVPPRLKTDRSAGRYAFSTTYSGRVPSSFSSFANLRKPSASSVINTQSARGVRNSGCRGSLTATPTKSSTMMTRPFPSAGPRAAFAASVTGQRSLEGPEQKKK</sequence>
<feature type="region of interest" description="Disordered" evidence="1">
    <location>
        <begin position="669"/>
        <end position="702"/>
    </location>
</feature>
<dbReference type="InterPro" id="IPR008984">
    <property type="entry name" value="SMAD_FHA_dom_sf"/>
</dbReference>
<reference evidence="2 3" key="1">
    <citation type="journal article" date="2015" name="PLoS Pathog.">
        <title>Leptomonas seymouri: Adaptations to the Dixenous Life Cycle Analyzed by Genome Sequencing, Transcriptome Profiling and Co-infection with Leishmania donovani.</title>
        <authorList>
            <person name="Kraeva N."/>
            <person name="Butenko A."/>
            <person name="Hlavacova J."/>
            <person name="Kostygov A."/>
            <person name="Myskova J."/>
            <person name="Grybchuk D."/>
            <person name="Lestinova T."/>
            <person name="Votypka J."/>
            <person name="Volf P."/>
            <person name="Opperdoes F."/>
            <person name="Flegontov P."/>
            <person name="Lukes J."/>
            <person name="Yurchenko V."/>
        </authorList>
    </citation>
    <scope>NUCLEOTIDE SEQUENCE [LARGE SCALE GENOMIC DNA]</scope>
    <source>
        <strain evidence="2 3">ATCC 30220</strain>
    </source>
</reference>
<dbReference type="AlphaFoldDB" id="A0A0N1PBV8"/>